<name>A0ABW8IMI0_9GAMM</name>
<accession>A0ABW8IMI0</accession>
<dbReference type="PANTHER" id="PTHR36973">
    <property type="entry name" value="SLL1456 PROTEIN-RELATED"/>
    <property type="match status" value="1"/>
</dbReference>
<dbReference type="Proteomes" id="UP001620409">
    <property type="component" value="Unassembled WGS sequence"/>
</dbReference>
<organism evidence="2 3">
    <name type="scientific">Dyella humi</name>
    <dbReference type="NCBI Taxonomy" id="1770547"/>
    <lineage>
        <taxon>Bacteria</taxon>
        <taxon>Pseudomonadati</taxon>
        <taxon>Pseudomonadota</taxon>
        <taxon>Gammaproteobacteria</taxon>
        <taxon>Lysobacterales</taxon>
        <taxon>Rhodanobacteraceae</taxon>
        <taxon>Dyella</taxon>
    </lineage>
</organism>
<dbReference type="SUPFAM" id="SSF53335">
    <property type="entry name" value="S-adenosyl-L-methionine-dependent methyltransferases"/>
    <property type="match status" value="1"/>
</dbReference>
<protein>
    <submittedName>
        <fullName evidence="2">FkbM family methyltransferase</fullName>
    </submittedName>
</protein>
<dbReference type="Gene3D" id="3.40.50.150">
    <property type="entry name" value="Vaccinia Virus protein VP39"/>
    <property type="match status" value="1"/>
</dbReference>
<dbReference type="RefSeq" id="WP_380013389.1">
    <property type="nucleotide sequence ID" value="NZ_JADIKI010000023.1"/>
</dbReference>
<dbReference type="Pfam" id="PF05050">
    <property type="entry name" value="Methyltransf_21"/>
    <property type="match status" value="1"/>
</dbReference>
<dbReference type="NCBIfam" id="TIGR01444">
    <property type="entry name" value="fkbM_fam"/>
    <property type="match status" value="1"/>
</dbReference>
<comment type="caution">
    <text evidence="2">The sequence shown here is derived from an EMBL/GenBank/DDBJ whole genome shotgun (WGS) entry which is preliminary data.</text>
</comment>
<sequence>MTFVSYAQNYEDVMLHRALKHVVKGFYVDVGAQHPVNESVTKAFYECGWHGINIEPMTTWFTLLESDRPHDINLNVAATDQSGDLVMFEVEETGLSTTNREFAESYREEGRVINERCVPALSLDQIFVDHGVTEVHFMKVDCEGCEKAALSSASLTAVRPWIIVVEAMEPNSQVPTHERWEYLLTGRGYQLAYKDGLNRFYVADERSELIAAFDFPPNIFDQFVRARDRDAHLGVNDAHERLRAALVELAQSKTVTQQLSDTLRLLSEEQALLRATFEQARAENVNEREILKTQLESHKAEIVALLLGRDELTSQLQQARAGSFKQVSAARAAADGEIQELLLRQQELIRHIEALRVERDHRAQDVHALMLSTSWRITAPLRASKTFIRANLGKVWRFIRPAVARAGRASRPSIRWLLQFKLLRVLASKLLGPHTRLGRRLRTFLYPPQIGVQTTLAMSTDAAAIETMLRTAIAREAERY</sequence>
<keyword evidence="3" id="KW-1185">Reference proteome</keyword>
<dbReference type="InterPro" id="IPR053188">
    <property type="entry name" value="FkbM_Methyltransferase"/>
</dbReference>
<evidence type="ECO:0000313" key="2">
    <source>
        <dbReference type="EMBL" id="MFK2855825.1"/>
    </source>
</evidence>
<reference evidence="2 3" key="1">
    <citation type="submission" date="2020-10" db="EMBL/GenBank/DDBJ databases">
        <title>Phylogeny of dyella-like bacteria.</title>
        <authorList>
            <person name="Fu J."/>
        </authorList>
    </citation>
    <scope>NUCLEOTIDE SEQUENCE [LARGE SCALE GENOMIC DNA]</scope>
    <source>
        <strain evidence="2 3">DHG40</strain>
    </source>
</reference>
<evidence type="ECO:0000259" key="1">
    <source>
        <dbReference type="Pfam" id="PF05050"/>
    </source>
</evidence>
<feature type="domain" description="Methyltransferase FkbM" evidence="1">
    <location>
        <begin position="29"/>
        <end position="191"/>
    </location>
</feature>
<dbReference type="GO" id="GO:0008168">
    <property type="term" value="F:methyltransferase activity"/>
    <property type="evidence" value="ECO:0007669"/>
    <property type="project" value="UniProtKB-KW"/>
</dbReference>
<proteinExistence type="predicted"/>
<keyword evidence="2" id="KW-0808">Transferase</keyword>
<dbReference type="InterPro" id="IPR006342">
    <property type="entry name" value="FkbM_mtfrase"/>
</dbReference>
<dbReference type="PANTHER" id="PTHR36973:SF4">
    <property type="entry name" value="NODULATION PROTEIN"/>
    <property type="match status" value="1"/>
</dbReference>
<dbReference type="EMBL" id="JADIKI010000023">
    <property type="protein sequence ID" value="MFK2855825.1"/>
    <property type="molecule type" value="Genomic_DNA"/>
</dbReference>
<dbReference type="GO" id="GO:0032259">
    <property type="term" value="P:methylation"/>
    <property type="evidence" value="ECO:0007669"/>
    <property type="project" value="UniProtKB-KW"/>
</dbReference>
<keyword evidence="2" id="KW-0489">Methyltransferase</keyword>
<dbReference type="InterPro" id="IPR029063">
    <property type="entry name" value="SAM-dependent_MTases_sf"/>
</dbReference>
<gene>
    <name evidence="2" type="ORF">ISP18_14580</name>
</gene>
<evidence type="ECO:0000313" key="3">
    <source>
        <dbReference type="Proteomes" id="UP001620409"/>
    </source>
</evidence>